<name>G0NXJ2_CAEBE</name>
<keyword evidence="2" id="KW-1185">Reference proteome</keyword>
<reference evidence="2" key="1">
    <citation type="submission" date="2011-07" db="EMBL/GenBank/DDBJ databases">
        <authorList>
            <consortium name="Caenorhabditis brenneri Sequencing and Analysis Consortium"/>
            <person name="Wilson R.K."/>
        </authorList>
    </citation>
    <scope>NUCLEOTIDE SEQUENCE [LARGE SCALE GENOMIC DNA]</scope>
    <source>
        <strain evidence="2">PB2801</strain>
    </source>
</reference>
<gene>
    <name evidence="1" type="ORF">CAEBREN_02219</name>
</gene>
<evidence type="ECO:0000313" key="2">
    <source>
        <dbReference type="Proteomes" id="UP000008068"/>
    </source>
</evidence>
<organism evidence="2">
    <name type="scientific">Caenorhabditis brenneri</name>
    <name type="common">Nematode worm</name>
    <dbReference type="NCBI Taxonomy" id="135651"/>
    <lineage>
        <taxon>Eukaryota</taxon>
        <taxon>Metazoa</taxon>
        <taxon>Ecdysozoa</taxon>
        <taxon>Nematoda</taxon>
        <taxon>Chromadorea</taxon>
        <taxon>Rhabditida</taxon>
        <taxon>Rhabditina</taxon>
        <taxon>Rhabditomorpha</taxon>
        <taxon>Rhabditoidea</taxon>
        <taxon>Rhabditidae</taxon>
        <taxon>Peloderinae</taxon>
        <taxon>Caenorhabditis</taxon>
    </lineage>
</organism>
<proteinExistence type="predicted"/>
<accession>G0NXJ2</accession>
<dbReference type="EMBL" id="GL379972">
    <property type="protein sequence ID" value="EGT39536.1"/>
    <property type="molecule type" value="Genomic_DNA"/>
</dbReference>
<dbReference type="Proteomes" id="UP000008068">
    <property type="component" value="Unassembled WGS sequence"/>
</dbReference>
<evidence type="ECO:0000313" key="1">
    <source>
        <dbReference type="EMBL" id="EGT39536.1"/>
    </source>
</evidence>
<sequence length="11" mass="1463">MVYKDVLYYLR</sequence>
<protein>
    <submittedName>
        <fullName evidence="1">Uncharacterized protein</fullName>
    </submittedName>
</protein>
<dbReference type="InParanoid" id="G0NXJ2"/>